<dbReference type="GO" id="GO:0004799">
    <property type="term" value="F:thymidylate synthase activity"/>
    <property type="evidence" value="ECO:0007669"/>
    <property type="project" value="TreeGrafter"/>
</dbReference>
<dbReference type="Gene3D" id="3.30.572.10">
    <property type="entry name" value="Thymidylate synthase/dCMP hydroxymethylase domain"/>
    <property type="match status" value="1"/>
</dbReference>
<dbReference type="InterPro" id="IPR036926">
    <property type="entry name" value="Thymidate_synth/dCMP_Mease_sf"/>
</dbReference>
<dbReference type="InterPro" id="IPR045097">
    <property type="entry name" value="Thymidate_synth/dCMP_Mease"/>
</dbReference>
<protein>
    <submittedName>
        <fullName evidence="5">Putative thymidylate synthase</fullName>
    </submittedName>
</protein>
<evidence type="ECO:0000259" key="4">
    <source>
        <dbReference type="Pfam" id="PF00303"/>
    </source>
</evidence>
<evidence type="ECO:0000256" key="3">
    <source>
        <dbReference type="SAM" id="Coils"/>
    </source>
</evidence>
<dbReference type="AlphaFoldDB" id="A0A077PSL6"/>
<dbReference type="GO" id="GO:0032259">
    <property type="term" value="P:methylation"/>
    <property type="evidence" value="ECO:0007669"/>
    <property type="project" value="UniProtKB-KW"/>
</dbReference>
<dbReference type="PANTHER" id="PTHR11548:SF1">
    <property type="entry name" value="THYMIDYLATE SYNTHASE 1"/>
    <property type="match status" value="1"/>
</dbReference>
<dbReference type="HOGENOM" id="CLU_766713_0_0_6"/>
<reference evidence="5" key="1">
    <citation type="submission" date="2013-07" db="EMBL/GenBank/DDBJ databases">
        <title>Sub-species coevolution in mutualistic symbiosis.</title>
        <authorList>
            <person name="Murfin K."/>
            <person name="Klassen J."/>
            <person name="Lee M."/>
            <person name="Forst S."/>
            <person name="Stock P."/>
            <person name="Goodrich-Blair H."/>
        </authorList>
    </citation>
    <scope>NUCLEOTIDE SEQUENCE [LARGE SCALE GENOMIC DNA]</scope>
    <source>
        <strain evidence="5">Kraussei Becker Underwood</strain>
    </source>
</reference>
<accession>A0A077PSL6</accession>
<proteinExistence type="predicted"/>
<evidence type="ECO:0000256" key="2">
    <source>
        <dbReference type="ARBA" id="ARBA00022679"/>
    </source>
</evidence>
<keyword evidence="3" id="KW-0175">Coiled coil</keyword>
<dbReference type="SUPFAM" id="SSF55831">
    <property type="entry name" value="Thymidylate synthase/dCMP hydroxymethylase"/>
    <property type="match status" value="1"/>
</dbReference>
<feature type="coiled-coil region" evidence="3">
    <location>
        <begin position="220"/>
        <end position="254"/>
    </location>
</feature>
<dbReference type="InterPro" id="IPR023451">
    <property type="entry name" value="Thymidate_synth/dCMP_Mease_dom"/>
</dbReference>
<sequence>MHVVYGETINGVIMKVLEKVLTEGVRVSTRNGDAITIYDVSMILQNPRSRHLSLVGRKNNIFSTFAEAMWVLAGDNRIKPYLTFFLPRAPEYSDDGVIWRAAYGERLYAYGQLENVIQQFKEDGIFTRRAVISLYMPDRDTNESLRNVYNLENSLDIPCNNLIHFFITPGKKLNIKIIQRSGDLIFGVSNINIFEFSLLQEMVLCILQREVDSQIQLGYLNQSVTNLHIYENRIQQAEEILKNKEQQITDFINNDEIIFPPSVSETKFLFNDIVSFLEKKITSKPTEINTINKEIEGLKDIFYKHFVKIEGNLLWGYAEATLSYVFQEKFNQPIVLTTKLSDDFNLSVSSNHFNKLTKGNI</sequence>
<dbReference type="Proteomes" id="UP000028493">
    <property type="component" value="Unassembled WGS sequence"/>
</dbReference>
<gene>
    <name evidence="5" type="ORF">XBKB1_1850026</name>
</gene>
<dbReference type="GO" id="GO:0005829">
    <property type="term" value="C:cytosol"/>
    <property type="evidence" value="ECO:0007669"/>
    <property type="project" value="TreeGrafter"/>
</dbReference>
<dbReference type="GO" id="GO:0006231">
    <property type="term" value="P:dTMP biosynthetic process"/>
    <property type="evidence" value="ECO:0007669"/>
    <property type="project" value="TreeGrafter"/>
</dbReference>
<evidence type="ECO:0000256" key="1">
    <source>
        <dbReference type="ARBA" id="ARBA00022603"/>
    </source>
</evidence>
<keyword evidence="1" id="KW-0489">Methyltransferase</keyword>
<organism evidence="5">
    <name type="scientific">Xenorhabdus bovienii str. kraussei Becker Underwood</name>
    <dbReference type="NCBI Taxonomy" id="1398204"/>
    <lineage>
        <taxon>Bacteria</taxon>
        <taxon>Pseudomonadati</taxon>
        <taxon>Pseudomonadota</taxon>
        <taxon>Gammaproteobacteria</taxon>
        <taxon>Enterobacterales</taxon>
        <taxon>Morganellaceae</taxon>
        <taxon>Xenorhabdus</taxon>
    </lineage>
</organism>
<dbReference type="EMBL" id="CBSZ010000096">
    <property type="protein sequence ID" value="CDH23572.1"/>
    <property type="molecule type" value="Genomic_DNA"/>
</dbReference>
<name>A0A077PSL6_XENBV</name>
<keyword evidence="2" id="KW-0808">Transferase</keyword>
<dbReference type="Pfam" id="PF00303">
    <property type="entry name" value="Thymidylat_synt"/>
    <property type="match status" value="1"/>
</dbReference>
<comment type="caution">
    <text evidence="5">The sequence shown here is derived from an EMBL/GenBank/DDBJ whole genome shotgun (WGS) entry which is preliminary data.</text>
</comment>
<dbReference type="PANTHER" id="PTHR11548">
    <property type="entry name" value="THYMIDYLATE SYNTHASE 1"/>
    <property type="match status" value="1"/>
</dbReference>
<feature type="domain" description="Thymidylate synthase/dCMP hydroxymethylase" evidence="4">
    <location>
        <begin position="15"/>
        <end position="250"/>
    </location>
</feature>
<evidence type="ECO:0000313" key="5">
    <source>
        <dbReference type="EMBL" id="CDH23572.1"/>
    </source>
</evidence>